<dbReference type="OMA" id="DDCILYN"/>
<reference evidence="2" key="1">
    <citation type="submission" date="2011-12" db="EMBL/GenBank/DDBJ databases">
        <authorList>
            <consortium name="The Broad Institute Genome Sequencing Platform"/>
            <person name="Russ C."/>
            <person name="Tyler B."/>
            <person name="Panabieres F."/>
            <person name="Shan W."/>
            <person name="Tripathy S."/>
            <person name="Grunwald N."/>
            <person name="Machado M."/>
            <person name="Young S.K."/>
            <person name="Zeng Q."/>
            <person name="Gargeya S."/>
            <person name="Fitzgerald M."/>
            <person name="Haas B."/>
            <person name="Abouelleil A."/>
            <person name="Alvarado L."/>
            <person name="Arachchi H.M."/>
            <person name="Berlin A."/>
            <person name="Chapman S.B."/>
            <person name="Gearin G."/>
            <person name="Goldberg J."/>
            <person name="Griggs A."/>
            <person name="Gujja S."/>
            <person name="Hansen M."/>
            <person name="Heiman D."/>
            <person name="Howarth C."/>
            <person name="Larimer J."/>
            <person name="Lui A."/>
            <person name="MacDonald P.J.P."/>
            <person name="McCowen C."/>
            <person name="Montmayeur A."/>
            <person name="Murphy C."/>
            <person name="Neiman D."/>
            <person name="Pearson M."/>
            <person name="Priest M."/>
            <person name="Roberts A."/>
            <person name="Saif S."/>
            <person name="Shea T."/>
            <person name="Sisk P."/>
            <person name="Stolte C."/>
            <person name="Sykes S."/>
            <person name="Wortman J."/>
            <person name="Nusbaum C."/>
            <person name="Birren B."/>
        </authorList>
    </citation>
    <scope>NUCLEOTIDE SEQUENCE [LARGE SCALE GENOMIC DNA]</scope>
    <source>
        <strain evidence="2">INRA-310</strain>
    </source>
</reference>
<accession>W2QIV4</accession>
<dbReference type="EMBL" id="KI669575">
    <property type="protein sequence ID" value="ETN13098.1"/>
    <property type="molecule type" value="Genomic_DNA"/>
</dbReference>
<reference evidence="1 2" key="2">
    <citation type="submission" date="2013-11" db="EMBL/GenBank/DDBJ databases">
        <title>The Genome Sequence of Phytophthora parasitica INRA-310.</title>
        <authorList>
            <consortium name="The Broad Institute Genomics Platform"/>
            <person name="Russ C."/>
            <person name="Tyler B."/>
            <person name="Panabieres F."/>
            <person name="Shan W."/>
            <person name="Tripathy S."/>
            <person name="Grunwald N."/>
            <person name="Machado M."/>
            <person name="Johnson C.S."/>
            <person name="Arredondo F."/>
            <person name="Hong C."/>
            <person name="Coffey M."/>
            <person name="Young S.K."/>
            <person name="Zeng Q."/>
            <person name="Gargeya S."/>
            <person name="Fitzgerald M."/>
            <person name="Abouelleil A."/>
            <person name="Alvarado L."/>
            <person name="Chapman S.B."/>
            <person name="Gainer-Dewar J."/>
            <person name="Goldberg J."/>
            <person name="Griggs A."/>
            <person name="Gujja S."/>
            <person name="Hansen M."/>
            <person name="Howarth C."/>
            <person name="Imamovic A."/>
            <person name="Ireland A."/>
            <person name="Larimer J."/>
            <person name="McCowan C."/>
            <person name="Murphy C."/>
            <person name="Pearson M."/>
            <person name="Poon T.W."/>
            <person name="Priest M."/>
            <person name="Roberts A."/>
            <person name="Saif S."/>
            <person name="Shea T."/>
            <person name="Sykes S."/>
            <person name="Wortman J."/>
            <person name="Nusbaum C."/>
            <person name="Birren B."/>
        </authorList>
    </citation>
    <scope>NUCLEOTIDE SEQUENCE [LARGE SCALE GENOMIC DNA]</scope>
    <source>
        <strain evidence="1 2">INRA-310</strain>
    </source>
</reference>
<name>W2QIV4_PHYN3</name>
<organism evidence="1 2">
    <name type="scientific">Phytophthora nicotianae (strain INRA-310)</name>
    <name type="common">Phytophthora parasitica</name>
    <dbReference type="NCBI Taxonomy" id="761204"/>
    <lineage>
        <taxon>Eukaryota</taxon>
        <taxon>Sar</taxon>
        <taxon>Stramenopiles</taxon>
        <taxon>Oomycota</taxon>
        <taxon>Peronosporomycetes</taxon>
        <taxon>Peronosporales</taxon>
        <taxon>Peronosporaceae</taxon>
        <taxon>Phytophthora</taxon>
    </lineage>
</organism>
<dbReference type="PANTHER" id="PTHR47169:SF2">
    <property type="entry name" value="OS01G0541250 PROTEIN"/>
    <property type="match status" value="1"/>
</dbReference>
<protein>
    <submittedName>
        <fullName evidence="1">Uncharacterized protein</fullName>
    </submittedName>
</protein>
<evidence type="ECO:0000313" key="1">
    <source>
        <dbReference type="EMBL" id="ETN13098.1"/>
    </source>
</evidence>
<evidence type="ECO:0000313" key="2">
    <source>
        <dbReference type="Proteomes" id="UP000018817"/>
    </source>
</evidence>
<dbReference type="GeneID" id="20177860"/>
<gene>
    <name evidence="1" type="ORF">PPTG_08031</name>
</gene>
<dbReference type="RefSeq" id="XP_008901180.1">
    <property type="nucleotide sequence ID" value="XM_008902932.1"/>
</dbReference>
<dbReference type="AlphaFoldDB" id="W2QIV4"/>
<proteinExistence type="predicted"/>
<dbReference type="Proteomes" id="UP000018817">
    <property type="component" value="Unassembled WGS sequence"/>
</dbReference>
<dbReference type="PANTHER" id="PTHR47169">
    <property type="entry name" value="OS01G0541250 PROTEIN"/>
    <property type="match status" value="1"/>
</dbReference>
<sequence length="87" mass="9651">MDELIEAVADSYCELPPSKLNAAFLSLQCSMDMCIKDGGGNAFKPRHMARDKLEREGRLPFCLQCSPEVAAIVSQNHKNSTTFRTES</sequence>
<dbReference type="OrthoDB" id="113327at2759"/>
<dbReference type="VEuPathDB" id="FungiDB:PPTG_08031"/>